<dbReference type="KEGG" id="mhi:Mhar_1485"/>
<name>G7WP08_METH6</name>
<dbReference type="RefSeq" id="WP_014587033.1">
    <property type="nucleotide sequence ID" value="NC_017527.1"/>
</dbReference>
<accession>G7WP08</accession>
<dbReference type="EMBL" id="CP003117">
    <property type="protein sequence ID" value="AET64849.1"/>
    <property type="molecule type" value="Genomic_DNA"/>
</dbReference>
<reference evidence="1 2" key="1">
    <citation type="journal article" date="2012" name="PLoS ONE">
        <title>The genome characteristics and predicted function of methyl-group oxidation pathway in the obligate aceticlastic methanogens, Methanosaeta spp.</title>
        <authorList>
            <person name="Zhu J."/>
            <person name="Zheng H."/>
            <person name="Ai G."/>
            <person name="Zhang G."/>
            <person name="Liu D."/>
            <person name="Liu X."/>
            <person name="Dong X."/>
        </authorList>
    </citation>
    <scope>NUCLEOTIDE SEQUENCE [LARGE SCALE GENOMIC DNA]</scope>
    <source>
        <strain evidence="1 2">6Ac</strain>
    </source>
</reference>
<dbReference type="GeneID" id="12510654"/>
<protein>
    <submittedName>
        <fullName evidence="1">Uncharacterized protein</fullName>
    </submittedName>
</protein>
<sequence>MAQKKQSAKIDPKTVSEGTSKKVLSFLNAARSAEEIATAIEIEGERDIGIKIAESLLDRRARLGGFQSLDQVAATPQVGEARFSQIVKTLEGRKETSTTYVIEGQVKTAEKIDFASEKLAVHAIINGIDVASAEVDKNGRYKVTFEYGDEAPTAKLRILPARIPLLSSKSLALSKTVSFARYNRDGQIYRASTDLHLPPGYVRLWGKVTKTYHMHGVVWATTFWGGSPISVEPLPAAKIEFYEVDTPLFWIAGTEPPLTEGYLGYAYTAPDGSYDFSFSFSYTTSGLWTWLFTDRVPDIRARISQFVDGSWTEVYEGPVDWEIVEDFHRDYFVPKEYVIPVPPGGVKPDEGFRFISLGLLPIDTTRIQLGYATSQLDDPITVSHQPFCDTLRIFGLFAEAPPIATYKVQIAAADEDSVIGTWQDVTDPLHNRKWNDASQKWEFKVLGPDPATGRYKNVDTEPEADWHEHALKVTWKSRNVADGYYALRIVGYDAADAKVGTFQMPIIRVDNSLPEINLEAIGNSAGELTDCGVLELKADRKIRFEITAYDPEKHVKRYSLIWTRGKYGQPASTTPPLGGWIESPGSVPGWEGCKDLEVELIPDPSSCSEMSYNVELRVRGLSTDGYSAEPLSQWQRRESNLVVKEP</sequence>
<dbReference type="AlphaFoldDB" id="G7WP08"/>
<dbReference type="HOGENOM" id="CLU_423696_0_0_2"/>
<dbReference type="InterPro" id="IPR010994">
    <property type="entry name" value="RuvA_2-like"/>
</dbReference>
<evidence type="ECO:0000313" key="2">
    <source>
        <dbReference type="Proteomes" id="UP000005877"/>
    </source>
</evidence>
<gene>
    <name evidence="1" type="ordered locus">Mhar_1485</name>
</gene>
<keyword evidence="2" id="KW-1185">Reference proteome</keyword>
<organism evidence="1 2">
    <name type="scientific">Methanothrix harundinacea (strain 6Ac)</name>
    <name type="common">Methanosaeta harundinacea</name>
    <dbReference type="NCBI Taxonomy" id="1110509"/>
    <lineage>
        <taxon>Archaea</taxon>
        <taxon>Methanobacteriati</taxon>
        <taxon>Methanobacteriota</taxon>
        <taxon>Stenosarchaea group</taxon>
        <taxon>Methanomicrobia</taxon>
        <taxon>Methanotrichales</taxon>
        <taxon>Methanotrichaceae</taxon>
        <taxon>Methanothrix</taxon>
    </lineage>
</organism>
<dbReference type="SUPFAM" id="SSF47781">
    <property type="entry name" value="RuvA domain 2-like"/>
    <property type="match status" value="1"/>
</dbReference>
<proteinExistence type="predicted"/>
<dbReference type="PATRIC" id="fig|1110509.7.peg.1660"/>
<evidence type="ECO:0000313" key="1">
    <source>
        <dbReference type="EMBL" id="AET64849.1"/>
    </source>
</evidence>
<dbReference type="Proteomes" id="UP000005877">
    <property type="component" value="Chromosome"/>
</dbReference>